<feature type="binding site" evidence="6 7">
    <location>
        <position position="210"/>
    </location>
    <ligand>
        <name>Zn(2+)</name>
        <dbReference type="ChEBI" id="CHEBI:29105"/>
    </ligand>
</feature>
<dbReference type="UniPathway" id="UPA00051">
    <property type="reaction ID" value="UER00083"/>
</dbReference>
<dbReference type="AlphaFoldDB" id="A0A6P8IGY4"/>
<dbReference type="InterPro" id="IPR017226">
    <property type="entry name" value="BHMT-like"/>
</dbReference>
<protein>
    <submittedName>
        <fullName evidence="10">Betaine--homocysteine S-methyltransferase 1-like</fullName>
    </submittedName>
</protein>
<dbReference type="GO" id="GO:0047150">
    <property type="term" value="F:betaine-homocysteine S-methyltransferase activity"/>
    <property type="evidence" value="ECO:0007669"/>
    <property type="project" value="TreeGrafter"/>
</dbReference>
<dbReference type="Proteomes" id="UP000515163">
    <property type="component" value="Unplaced"/>
</dbReference>
<dbReference type="InParanoid" id="A0A6P8IGY4"/>
<dbReference type="PANTHER" id="PTHR46120">
    <property type="entry name" value="BETAINE--HOMOCYSTEINE S-METHYLTRANSFERASE 1"/>
    <property type="match status" value="1"/>
</dbReference>
<feature type="binding site" evidence="6 7">
    <location>
        <position position="293"/>
    </location>
    <ligand>
        <name>Zn(2+)</name>
        <dbReference type="ChEBI" id="CHEBI:29105"/>
    </ligand>
</feature>
<evidence type="ECO:0000256" key="3">
    <source>
        <dbReference type="ARBA" id="ARBA00022679"/>
    </source>
</evidence>
<evidence type="ECO:0000256" key="4">
    <source>
        <dbReference type="ARBA" id="ARBA00022723"/>
    </source>
</evidence>
<dbReference type="InterPro" id="IPR036589">
    <property type="entry name" value="HCY_dom_sf"/>
</dbReference>
<dbReference type="GO" id="GO:0008270">
    <property type="term" value="F:zinc ion binding"/>
    <property type="evidence" value="ECO:0007669"/>
    <property type="project" value="InterPro"/>
</dbReference>
<feature type="domain" description="Hcy-binding" evidence="8">
    <location>
        <begin position="5"/>
        <end position="307"/>
    </location>
</feature>
<dbReference type="FunFam" id="3.20.20.330:FF:000003">
    <property type="entry name" value="Betaine--homocysteine S-methyltransferase 1"/>
    <property type="match status" value="1"/>
</dbReference>
<dbReference type="PIRSF" id="PIRSF037505">
    <property type="entry name" value="Betaine_HMT"/>
    <property type="match status" value="1"/>
</dbReference>
<evidence type="ECO:0000259" key="8">
    <source>
        <dbReference type="PROSITE" id="PS50970"/>
    </source>
</evidence>
<keyword evidence="3 7" id="KW-0808">Transferase</keyword>
<dbReference type="GO" id="GO:0009086">
    <property type="term" value="P:methionine biosynthetic process"/>
    <property type="evidence" value="ECO:0007669"/>
    <property type="project" value="InterPro"/>
</dbReference>
<evidence type="ECO:0000256" key="2">
    <source>
        <dbReference type="ARBA" id="ARBA00022603"/>
    </source>
</evidence>
<evidence type="ECO:0000313" key="9">
    <source>
        <dbReference type="Proteomes" id="UP000515163"/>
    </source>
</evidence>
<accession>A0A6P8IGY4</accession>
<evidence type="ECO:0000313" key="10">
    <source>
        <dbReference type="RefSeq" id="XP_031566006.1"/>
    </source>
</evidence>
<reference evidence="10" key="1">
    <citation type="submission" date="2025-08" db="UniProtKB">
        <authorList>
            <consortium name="RefSeq"/>
        </authorList>
    </citation>
    <scope>IDENTIFICATION</scope>
    <source>
        <tissue evidence="10">Tentacle</tissue>
    </source>
</reference>
<dbReference type="RefSeq" id="XP_031566006.1">
    <property type="nucleotide sequence ID" value="XM_031710146.1"/>
</dbReference>
<dbReference type="Pfam" id="PF02574">
    <property type="entry name" value="S-methyl_trans"/>
    <property type="match status" value="1"/>
</dbReference>
<dbReference type="GO" id="GO:0032259">
    <property type="term" value="P:methylation"/>
    <property type="evidence" value="ECO:0007669"/>
    <property type="project" value="UniProtKB-KW"/>
</dbReference>
<dbReference type="PROSITE" id="PS50970">
    <property type="entry name" value="HCY"/>
    <property type="match status" value="1"/>
</dbReference>
<evidence type="ECO:0000256" key="5">
    <source>
        <dbReference type="ARBA" id="ARBA00022833"/>
    </source>
</evidence>
<dbReference type="InterPro" id="IPR003726">
    <property type="entry name" value="HCY_dom"/>
</dbReference>
<dbReference type="KEGG" id="aten:116301137"/>
<organism evidence="9 10">
    <name type="scientific">Actinia tenebrosa</name>
    <name type="common">Australian red waratah sea anemone</name>
    <dbReference type="NCBI Taxonomy" id="6105"/>
    <lineage>
        <taxon>Eukaryota</taxon>
        <taxon>Metazoa</taxon>
        <taxon>Cnidaria</taxon>
        <taxon>Anthozoa</taxon>
        <taxon>Hexacorallia</taxon>
        <taxon>Actiniaria</taxon>
        <taxon>Actiniidae</taxon>
        <taxon>Actinia</taxon>
    </lineage>
</organism>
<comment type="pathway">
    <text evidence="1">Amino-acid biosynthesis; L-methionine biosynthesis via de novo pathway; L-methionine from L-homocysteine (BhmT route): step 1/1.</text>
</comment>
<feature type="binding site" evidence="6 7">
    <location>
        <position position="292"/>
    </location>
    <ligand>
        <name>Zn(2+)</name>
        <dbReference type="ChEBI" id="CHEBI:29105"/>
    </ligand>
</feature>
<dbReference type="InterPro" id="IPR051524">
    <property type="entry name" value="BHMT"/>
</dbReference>
<dbReference type="SUPFAM" id="SSF82282">
    <property type="entry name" value="Homocysteine S-methyltransferase"/>
    <property type="match status" value="1"/>
</dbReference>
<name>A0A6P8IGY4_ACTTE</name>
<evidence type="ECO:0000256" key="7">
    <source>
        <dbReference type="PROSITE-ProRule" id="PRU00333"/>
    </source>
</evidence>
<comment type="cofactor">
    <cofactor evidence="6">
        <name>Zn(2+)</name>
        <dbReference type="ChEBI" id="CHEBI:29105"/>
    </cofactor>
    <text evidence="6">Binds 1 zinc ion per subunit.</text>
</comment>
<keyword evidence="2 7" id="KW-0489">Methyltransferase</keyword>
<dbReference type="Gene3D" id="3.20.20.330">
    <property type="entry name" value="Homocysteine-binding-like domain"/>
    <property type="match status" value="1"/>
</dbReference>
<evidence type="ECO:0000256" key="1">
    <source>
        <dbReference type="ARBA" id="ARBA00005137"/>
    </source>
</evidence>
<keyword evidence="5 6" id="KW-0862">Zinc</keyword>
<dbReference type="PANTHER" id="PTHR46120:SF1">
    <property type="entry name" value="HCY-BINDING DOMAIN-CONTAINING PROTEIN"/>
    <property type="match status" value="1"/>
</dbReference>
<dbReference type="GeneID" id="116301137"/>
<evidence type="ECO:0000256" key="6">
    <source>
        <dbReference type="PIRSR" id="PIRSR037505-2"/>
    </source>
</evidence>
<proteinExistence type="predicted"/>
<dbReference type="OrthoDB" id="261426at2759"/>
<keyword evidence="4 6" id="KW-0479">Metal-binding</keyword>
<sequence length="369" mass="41031">MSEKKGILERLDAGEVIIGDGGMTYCLEKRGYVKAGEWTPECTVEHPEAVRQLHREFLRAGADVIQAFTFSMQDEPIEIDGKVMSWDDVNDAACKLANEVAKEGQHALSSGSLCETGQLFRSGKVPKEVIQEKFRKQVNVFLKNDVDLLIAEYISHVGEAELMIEVMKASGKPTAVTMAISRHGDRHGISPSECAVRLARAGADIIGVNCRFDPKESLETMQVMQDALKKEGIRMHFMVQPVGYWTPDADAQGFCGLPECPLALEPRALTRWDCHKFARKAYDMGIRYIGGCCGFEPYHIRALAEELAQERGRLPEGSAKHDLAAYSNHAEPHMSLRNNRAYWENLVPCTGRPDSKPFSQTVGSWKSVS</sequence>
<gene>
    <name evidence="10" type="primary">LOC116301137</name>
</gene>
<keyword evidence="9" id="KW-1185">Reference proteome</keyword>